<protein>
    <recommendedName>
        <fullName evidence="4">Flagellar protein FlaF</fullName>
    </recommendedName>
</protein>
<accession>M3ABX3</accession>
<evidence type="ECO:0000256" key="1">
    <source>
        <dbReference type="SAM" id="MobiDB-lite"/>
    </source>
</evidence>
<organism evidence="2 3">
    <name type="scientific">Paramagnetospirillum caucaseum</name>
    <dbReference type="NCBI Taxonomy" id="1244869"/>
    <lineage>
        <taxon>Bacteria</taxon>
        <taxon>Pseudomonadati</taxon>
        <taxon>Pseudomonadota</taxon>
        <taxon>Alphaproteobacteria</taxon>
        <taxon>Rhodospirillales</taxon>
        <taxon>Magnetospirillaceae</taxon>
        <taxon>Paramagnetospirillum</taxon>
    </lineage>
</organism>
<evidence type="ECO:0000313" key="2">
    <source>
        <dbReference type="EMBL" id="EME70288.1"/>
    </source>
</evidence>
<comment type="caution">
    <text evidence="2">The sequence shown here is derived from an EMBL/GenBank/DDBJ whole genome shotgun (WGS) entry which is preliminary data.</text>
</comment>
<dbReference type="Pfam" id="PF07309">
    <property type="entry name" value="FlaF"/>
    <property type="match status" value="1"/>
</dbReference>
<dbReference type="PATRIC" id="fig|1244869.3.peg.1792"/>
<dbReference type="STRING" id="1244869.H261_08883"/>
<dbReference type="GO" id="GO:0044781">
    <property type="term" value="P:bacterial-type flagellum organization"/>
    <property type="evidence" value="ECO:0007669"/>
    <property type="project" value="InterPro"/>
</dbReference>
<evidence type="ECO:0000313" key="3">
    <source>
        <dbReference type="Proteomes" id="UP000011744"/>
    </source>
</evidence>
<proteinExistence type="predicted"/>
<gene>
    <name evidence="2" type="ORF">H261_08883</name>
</gene>
<evidence type="ECO:0008006" key="4">
    <source>
        <dbReference type="Google" id="ProtNLM"/>
    </source>
</evidence>
<keyword evidence="3" id="KW-1185">Reference proteome</keyword>
<reference evidence="2 3" key="1">
    <citation type="journal article" date="2014" name="Genome Announc.">
        <title>Draft Genome Sequence of Magnetospirillum sp. Strain SO-1, a Freshwater Magnetotactic Bacterium Isolated from the Ol'khovka River, Russia.</title>
        <authorList>
            <person name="Grouzdev D.S."/>
            <person name="Dziuba M.V."/>
            <person name="Sukhacheva M.S."/>
            <person name="Mardanov A.V."/>
            <person name="Beletskiy A.V."/>
            <person name="Kuznetsov B.B."/>
            <person name="Skryabin K.G."/>
        </authorList>
    </citation>
    <scope>NUCLEOTIDE SEQUENCE [LARGE SCALE GENOMIC DNA]</scope>
    <source>
        <strain evidence="2 3">SO-1</strain>
    </source>
</reference>
<name>M3ABX3_9PROT</name>
<dbReference type="Proteomes" id="UP000011744">
    <property type="component" value="Unassembled WGS sequence"/>
</dbReference>
<dbReference type="InterPro" id="IPR010845">
    <property type="entry name" value="FlaF"/>
</dbReference>
<feature type="region of interest" description="Disordered" evidence="1">
    <location>
        <begin position="1"/>
        <end position="20"/>
    </location>
</feature>
<dbReference type="eggNOG" id="COG5442">
    <property type="taxonomic scope" value="Bacteria"/>
</dbReference>
<sequence>MPSAGMPQIPESPMTEEIGDLSSLPLPEQEALSLAEAAIALDRARSGDNRAAELVAALNHNLEVWVAIRSLARSPGSPLPPNLKANLIRLSEYVAHTTFTNGATIGDSALNTLININMQLAEGLLEGQKNAPPVPGKG</sequence>
<dbReference type="AlphaFoldDB" id="M3ABX3"/>
<dbReference type="EMBL" id="AONQ01000019">
    <property type="protein sequence ID" value="EME70288.1"/>
    <property type="molecule type" value="Genomic_DNA"/>
</dbReference>